<gene>
    <name evidence="2" type="ORF">FOXG_18138</name>
</gene>
<evidence type="ECO:0000313" key="3">
    <source>
        <dbReference type="Proteomes" id="UP000009097"/>
    </source>
</evidence>
<feature type="region of interest" description="Disordered" evidence="1">
    <location>
        <begin position="18"/>
        <end position="37"/>
    </location>
</feature>
<dbReference type="RefSeq" id="XP_018234360.1">
    <property type="nucleotide sequence ID" value="XM_018398184.1"/>
</dbReference>
<dbReference type="EMBL" id="DS231697">
    <property type="protein sequence ID" value="KNA96314.1"/>
    <property type="molecule type" value="Genomic_DNA"/>
</dbReference>
<organism evidence="2 3">
    <name type="scientific">Fusarium oxysporum f. sp. lycopersici (strain 4287 / CBS 123668 / FGSC 9935 / NRRL 34936)</name>
    <name type="common">Fusarium vascular wilt of tomato</name>
    <dbReference type="NCBI Taxonomy" id="426428"/>
    <lineage>
        <taxon>Eukaryota</taxon>
        <taxon>Fungi</taxon>
        <taxon>Dikarya</taxon>
        <taxon>Ascomycota</taxon>
        <taxon>Pezizomycotina</taxon>
        <taxon>Sordariomycetes</taxon>
        <taxon>Hypocreomycetidae</taxon>
        <taxon>Hypocreales</taxon>
        <taxon>Nectriaceae</taxon>
        <taxon>Fusarium</taxon>
        <taxon>Fusarium oxysporum species complex</taxon>
    </lineage>
</organism>
<dbReference type="AlphaFoldDB" id="A0A0J9UBD7"/>
<dbReference type="KEGG" id="fox:FOXG_18138"/>
<accession>A0A0J9UBD7</accession>
<dbReference type="Proteomes" id="UP000009097">
    <property type="component" value="Unassembled WGS sequence"/>
</dbReference>
<evidence type="ECO:0000313" key="2">
    <source>
        <dbReference type="EMBL" id="KNA96314.1"/>
    </source>
</evidence>
<reference evidence="2" key="1">
    <citation type="submission" date="2007-04" db="EMBL/GenBank/DDBJ databases">
        <authorList>
            <consortium name="The Broad Institute Genome Sequencing Platform"/>
            <person name="Birren B."/>
            <person name="Lander E."/>
            <person name="Galagan J."/>
            <person name="Nusbaum C."/>
            <person name="Devon K."/>
            <person name="Ma L.-J."/>
            <person name="Jaffe D."/>
            <person name="Butler J."/>
            <person name="Alvarez P."/>
            <person name="Gnerre S."/>
            <person name="Grabherr M."/>
            <person name="Kleber M."/>
            <person name="Mauceli E."/>
            <person name="Brockman W."/>
            <person name="MacCallum I.A."/>
            <person name="Young S."/>
            <person name="LaButti K."/>
            <person name="DeCaprio D."/>
            <person name="Crawford M."/>
            <person name="Koehrsen M."/>
            <person name="Engels R."/>
            <person name="Montgomery P."/>
            <person name="Pearson M."/>
            <person name="Howarth C."/>
            <person name="Larson L."/>
            <person name="White J."/>
            <person name="O'Leary S."/>
            <person name="Kodira C."/>
            <person name="Zeng Q."/>
            <person name="Yandava C."/>
            <person name="Alvarado L."/>
            <person name="Kistler C."/>
            <person name="Shim W.-B."/>
            <person name="Kang S."/>
            <person name="Woloshuk C."/>
        </authorList>
    </citation>
    <scope>NUCLEOTIDE SEQUENCE</scope>
    <source>
        <strain evidence="2">4287</strain>
    </source>
</reference>
<reference evidence="2" key="2">
    <citation type="journal article" date="2010" name="Nature">
        <title>Comparative genomics reveals mobile pathogenicity chromosomes in Fusarium.</title>
        <authorList>
            <person name="Ma L.J."/>
            <person name="van der Does H.C."/>
            <person name="Borkovich K.A."/>
            <person name="Coleman J.J."/>
            <person name="Daboussi M.J."/>
            <person name="Di Pietro A."/>
            <person name="Dufresne M."/>
            <person name="Freitag M."/>
            <person name="Grabherr M."/>
            <person name="Henrissat B."/>
            <person name="Houterman P.M."/>
            <person name="Kang S."/>
            <person name="Shim W.B."/>
            <person name="Woloshuk C."/>
            <person name="Xie X."/>
            <person name="Xu J.R."/>
            <person name="Antoniw J."/>
            <person name="Baker S.E."/>
            <person name="Bluhm B.H."/>
            <person name="Breakspear A."/>
            <person name="Brown D.W."/>
            <person name="Butchko R.A."/>
            <person name="Chapman S."/>
            <person name="Coulson R."/>
            <person name="Coutinho P.M."/>
            <person name="Danchin E.G."/>
            <person name="Diener A."/>
            <person name="Gale L.R."/>
            <person name="Gardiner D.M."/>
            <person name="Goff S."/>
            <person name="Hammond-Kosack K.E."/>
            <person name="Hilburn K."/>
            <person name="Hua-Van A."/>
            <person name="Jonkers W."/>
            <person name="Kazan K."/>
            <person name="Kodira C.D."/>
            <person name="Koehrsen M."/>
            <person name="Kumar L."/>
            <person name="Lee Y.H."/>
            <person name="Li L."/>
            <person name="Manners J.M."/>
            <person name="Miranda-Saavedra D."/>
            <person name="Mukherjee M."/>
            <person name="Park G."/>
            <person name="Park J."/>
            <person name="Park S.Y."/>
            <person name="Proctor R.H."/>
            <person name="Regev A."/>
            <person name="Ruiz-Roldan M.C."/>
            <person name="Sain D."/>
            <person name="Sakthikumar S."/>
            <person name="Sykes S."/>
            <person name="Schwartz D.C."/>
            <person name="Turgeon B.G."/>
            <person name="Wapinski I."/>
            <person name="Yoder O."/>
            <person name="Young S."/>
            <person name="Zeng Q."/>
            <person name="Zhou S."/>
            <person name="Galagan J."/>
            <person name="Cuomo C.A."/>
            <person name="Kistler H.C."/>
            <person name="Rep M."/>
        </authorList>
    </citation>
    <scope>NUCLEOTIDE SEQUENCE [LARGE SCALE GENOMIC DNA]</scope>
    <source>
        <strain evidence="2">4287</strain>
    </source>
</reference>
<sequence>MDHTRRLRVYLRLHSPSQPALQRPLEPTSPASGLGASILAPAETHLASRAHTHYKERALCAQAASTALWRRKRKTHFDLHALHLRPSRSAKPHFFKTWRENGMADNDTTGRAIATLSTAVKGRSHPKCSAT</sequence>
<dbReference type="GeneID" id="28958844"/>
<evidence type="ECO:0000256" key="1">
    <source>
        <dbReference type="SAM" id="MobiDB-lite"/>
    </source>
</evidence>
<proteinExistence type="predicted"/>
<name>A0A0J9UBD7_FUSO4</name>
<dbReference type="VEuPathDB" id="FungiDB:FOXG_18138"/>
<protein>
    <submittedName>
        <fullName evidence="2">Uncharacterized protein</fullName>
    </submittedName>
</protein>